<dbReference type="GO" id="GO:0005524">
    <property type="term" value="F:ATP binding"/>
    <property type="evidence" value="ECO:0007669"/>
    <property type="project" value="UniProtKB-KW"/>
</dbReference>
<organism evidence="5 6">
    <name type="scientific">Streptomyces desertarenae</name>
    <dbReference type="NCBI Taxonomy" id="2666184"/>
    <lineage>
        <taxon>Bacteria</taxon>
        <taxon>Bacillati</taxon>
        <taxon>Actinomycetota</taxon>
        <taxon>Actinomycetes</taxon>
        <taxon>Kitasatosporales</taxon>
        <taxon>Streptomycetaceae</taxon>
        <taxon>Streptomyces</taxon>
    </lineage>
</organism>
<sequence length="230" mass="23839">MVSDTAGVPLLRVSGVGHGYGDREVLGPVSLEVRPGECVALVGPNGCGKSTLLRLAVGVEAPVRGEVLFDGAPVDADSPGTRARISSVLHAAAHYPDLTVREHLVFTALAHGLGDAADAAVDRALEEHHLAGRAHALPSSLSSGQAQQMLLAAAFLRPHDLLVLDEPEQRLDSRARAELAERLLAHKASGRASLIATHDHGMASLVADRTVALEPAGAADTEPAGASRDR</sequence>
<gene>
    <name evidence="5" type="ORF">ACFSJS_03880</name>
</gene>
<keyword evidence="3 5" id="KW-0067">ATP-binding</keyword>
<dbReference type="InterPro" id="IPR027417">
    <property type="entry name" value="P-loop_NTPase"/>
</dbReference>
<dbReference type="PANTHER" id="PTHR42939:SF1">
    <property type="entry name" value="ABC TRANSPORTER ATP-BINDING PROTEIN ALBC-RELATED"/>
    <property type="match status" value="1"/>
</dbReference>
<evidence type="ECO:0000259" key="4">
    <source>
        <dbReference type="PROSITE" id="PS50893"/>
    </source>
</evidence>
<reference evidence="6" key="1">
    <citation type="journal article" date="2019" name="Int. J. Syst. Evol. Microbiol.">
        <title>The Global Catalogue of Microorganisms (GCM) 10K type strain sequencing project: providing services to taxonomists for standard genome sequencing and annotation.</title>
        <authorList>
            <consortium name="The Broad Institute Genomics Platform"/>
            <consortium name="The Broad Institute Genome Sequencing Center for Infectious Disease"/>
            <person name="Wu L."/>
            <person name="Ma J."/>
        </authorList>
    </citation>
    <scope>NUCLEOTIDE SEQUENCE [LARGE SCALE GENOMIC DNA]</scope>
    <source>
        <strain evidence="6">CGMCC 4.7455</strain>
    </source>
</reference>
<proteinExistence type="predicted"/>
<evidence type="ECO:0000313" key="6">
    <source>
        <dbReference type="Proteomes" id="UP001597365"/>
    </source>
</evidence>
<dbReference type="SUPFAM" id="SSF52540">
    <property type="entry name" value="P-loop containing nucleoside triphosphate hydrolases"/>
    <property type="match status" value="1"/>
</dbReference>
<evidence type="ECO:0000313" key="5">
    <source>
        <dbReference type="EMBL" id="MFD1828806.1"/>
    </source>
</evidence>
<dbReference type="SMART" id="SM00382">
    <property type="entry name" value="AAA"/>
    <property type="match status" value="1"/>
</dbReference>
<name>A0ABW4PDP2_9ACTN</name>
<dbReference type="PANTHER" id="PTHR42939">
    <property type="entry name" value="ABC TRANSPORTER ATP-BINDING PROTEIN ALBC-RELATED"/>
    <property type="match status" value="1"/>
</dbReference>
<dbReference type="RefSeq" id="WP_380896632.1">
    <property type="nucleotide sequence ID" value="NZ_JBHUFU010000001.1"/>
</dbReference>
<dbReference type="CDD" id="cd03230">
    <property type="entry name" value="ABC_DR_subfamily_A"/>
    <property type="match status" value="1"/>
</dbReference>
<dbReference type="InterPro" id="IPR003439">
    <property type="entry name" value="ABC_transporter-like_ATP-bd"/>
</dbReference>
<dbReference type="Pfam" id="PF00005">
    <property type="entry name" value="ABC_tran"/>
    <property type="match status" value="1"/>
</dbReference>
<protein>
    <submittedName>
        <fullName evidence="5">ATP-binding cassette domain-containing protein</fullName>
    </submittedName>
</protein>
<dbReference type="Proteomes" id="UP001597365">
    <property type="component" value="Unassembled WGS sequence"/>
</dbReference>
<keyword evidence="2" id="KW-0547">Nucleotide-binding</keyword>
<dbReference type="Gene3D" id="3.40.50.300">
    <property type="entry name" value="P-loop containing nucleotide triphosphate hydrolases"/>
    <property type="match status" value="1"/>
</dbReference>
<feature type="domain" description="ABC transporter" evidence="4">
    <location>
        <begin position="11"/>
        <end position="228"/>
    </location>
</feature>
<evidence type="ECO:0000256" key="3">
    <source>
        <dbReference type="ARBA" id="ARBA00022840"/>
    </source>
</evidence>
<evidence type="ECO:0000256" key="2">
    <source>
        <dbReference type="ARBA" id="ARBA00022741"/>
    </source>
</evidence>
<dbReference type="EMBL" id="JBHUFU010000001">
    <property type="protein sequence ID" value="MFD1828806.1"/>
    <property type="molecule type" value="Genomic_DNA"/>
</dbReference>
<dbReference type="PROSITE" id="PS50893">
    <property type="entry name" value="ABC_TRANSPORTER_2"/>
    <property type="match status" value="1"/>
</dbReference>
<evidence type="ECO:0000256" key="1">
    <source>
        <dbReference type="ARBA" id="ARBA00022448"/>
    </source>
</evidence>
<dbReference type="InterPro" id="IPR003593">
    <property type="entry name" value="AAA+_ATPase"/>
</dbReference>
<keyword evidence="6" id="KW-1185">Reference proteome</keyword>
<dbReference type="InterPro" id="IPR051782">
    <property type="entry name" value="ABC_Transporter_VariousFunc"/>
</dbReference>
<keyword evidence="1" id="KW-0813">Transport</keyword>
<accession>A0ABW4PDP2</accession>
<comment type="caution">
    <text evidence="5">The sequence shown here is derived from an EMBL/GenBank/DDBJ whole genome shotgun (WGS) entry which is preliminary data.</text>
</comment>